<dbReference type="KEGG" id="dmm:dnm_031060"/>
<name>A0A975BJZ3_9BACT</name>
<dbReference type="EMBL" id="CP061800">
    <property type="protein sequence ID" value="QTA87079.1"/>
    <property type="molecule type" value="Genomic_DNA"/>
</dbReference>
<accession>A0A975BJZ3</accession>
<evidence type="ECO:0000313" key="1">
    <source>
        <dbReference type="EMBL" id="QTA87079.1"/>
    </source>
</evidence>
<gene>
    <name evidence="1" type="ORF">dnm_031060</name>
</gene>
<organism evidence="1 2">
    <name type="scientific">Desulfonema magnum</name>
    <dbReference type="NCBI Taxonomy" id="45655"/>
    <lineage>
        <taxon>Bacteria</taxon>
        <taxon>Pseudomonadati</taxon>
        <taxon>Thermodesulfobacteriota</taxon>
        <taxon>Desulfobacteria</taxon>
        <taxon>Desulfobacterales</taxon>
        <taxon>Desulfococcaceae</taxon>
        <taxon>Desulfonema</taxon>
    </lineage>
</organism>
<evidence type="ECO:0000313" key="2">
    <source>
        <dbReference type="Proteomes" id="UP000663722"/>
    </source>
</evidence>
<sequence>MAEVGGIFSNTVFSYLETECGLFQWLYPELSYLGMNMWKMTKEYYDHANFRIHCREMLKCPLIQFTKSEYQTHQVRNFRITP</sequence>
<keyword evidence="2" id="KW-1185">Reference proteome</keyword>
<reference evidence="1" key="1">
    <citation type="journal article" date="2021" name="Microb. Physiol.">
        <title>Proteogenomic Insights into the Physiology of Marine, Sulfate-Reducing, Filamentous Desulfonema limicola and Desulfonema magnum.</title>
        <authorList>
            <person name="Schnaars V."/>
            <person name="Wohlbrand L."/>
            <person name="Scheve S."/>
            <person name="Hinrichs C."/>
            <person name="Reinhardt R."/>
            <person name="Rabus R."/>
        </authorList>
    </citation>
    <scope>NUCLEOTIDE SEQUENCE</scope>
    <source>
        <strain evidence="1">4be13</strain>
    </source>
</reference>
<dbReference type="AlphaFoldDB" id="A0A975BJZ3"/>
<protein>
    <submittedName>
        <fullName evidence="1">Uncharacterized protein</fullName>
    </submittedName>
</protein>
<proteinExistence type="predicted"/>
<dbReference type="Proteomes" id="UP000663722">
    <property type="component" value="Chromosome"/>
</dbReference>